<dbReference type="AlphaFoldDB" id="A0A9X3C4N9"/>
<dbReference type="Proteomes" id="UP001151079">
    <property type="component" value="Unassembled WGS sequence"/>
</dbReference>
<keyword evidence="2" id="KW-1185">Reference proteome</keyword>
<dbReference type="PROSITE" id="PS51257">
    <property type="entry name" value="PROKAR_LIPOPROTEIN"/>
    <property type="match status" value="1"/>
</dbReference>
<accession>A0A9X3C4N9</accession>
<evidence type="ECO:0000313" key="1">
    <source>
        <dbReference type="EMBL" id="MCV9928364.1"/>
    </source>
</evidence>
<gene>
    <name evidence="1" type="ORF">OIU83_11900</name>
</gene>
<dbReference type="EMBL" id="JAOZEW010000011">
    <property type="protein sequence ID" value="MCV9928364.1"/>
    <property type="molecule type" value="Genomic_DNA"/>
</dbReference>
<reference evidence="1" key="1">
    <citation type="submission" date="2022-10" db="EMBL/GenBank/DDBJ databases">
        <title>Two novel species of Flavobacterium.</title>
        <authorList>
            <person name="Liu Q."/>
            <person name="Xin Y.-H."/>
        </authorList>
    </citation>
    <scope>NUCLEOTIDE SEQUENCE</scope>
    <source>
        <strain evidence="1">LS1R49</strain>
    </source>
</reference>
<evidence type="ECO:0000313" key="2">
    <source>
        <dbReference type="Proteomes" id="UP001151079"/>
    </source>
</evidence>
<organism evidence="1 2">
    <name type="scientific">Flavobacterium shii</name>
    <dbReference type="NCBI Taxonomy" id="2987687"/>
    <lineage>
        <taxon>Bacteria</taxon>
        <taxon>Pseudomonadati</taxon>
        <taxon>Bacteroidota</taxon>
        <taxon>Flavobacteriia</taxon>
        <taxon>Flavobacteriales</taxon>
        <taxon>Flavobacteriaceae</taxon>
        <taxon>Flavobacterium</taxon>
    </lineage>
</organism>
<name>A0A9X3C4N9_9FLAO</name>
<comment type="caution">
    <text evidence="1">The sequence shown here is derived from an EMBL/GenBank/DDBJ whole genome shotgun (WGS) entry which is preliminary data.</text>
</comment>
<dbReference type="RefSeq" id="WP_264206477.1">
    <property type="nucleotide sequence ID" value="NZ_JAOZEW010000011.1"/>
</dbReference>
<sequence>MKTTKKVLLFITLISFCACKKDSKGEKDNYTTIEKSAATSECLAPSNWFTIVNNTRQTPPPNEGPTSVFANNATVTNCDFHQWSWQKFLFLTNEVNGKPFFISNLIQVTAEGKRLDPSQGIVLRDTAQASSTIDILKTPNYTSGVPRSTTVYYSIFMDNLLYSTMLKYGPIAKKNPLQVKGITFPVGALELKTSWIDASVLKDPSSYFVTEGVINGVKKRVALLGMHVVGVVQNHPEFVWATFEHENLAPAYDWSKATPTTDAPVTSTVDYPFFNKSSTATVKNITTKNGIYTDVFSVYKYGVPVEKAMKGSFNVQLYMKTSQDGSQNFNNVRTINQSVKAQLKGIWNNYFYNGSLWINTEGYNTTQEQAALLDSLAGNLSNSAPGKLTRGSVAAYNITMETYVQAGFKPKSIHETSVENLVNCFFCHSASYNKAVSPLFISHVFTGYVGSLKGLNRQQIKQEHVDEFVKEYTLRLKLK</sequence>
<protein>
    <submittedName>
        <fullName evidence="1">Uncharacterized protein</fullName>
    </submittedName>
</protein>
<proteinExistence type="predicted"/>